<evidence type="ECO:0000313" key="3">
    <source>
        <dbReference type="WBParaSite" id="BXY_1137600.1"/>
    </source>
</evidence>
<evidence type="ECO:0000256" key="1">
    <source>
        <dbReference type="SAM" id="MobiDB-lite"/>
    </source>
</evidence>
<proteinExistence type="predicted"/>
<feature type="region of interest" description="Disordered" evidence="1">
    <location>
        <begin position="76"/>
        <end position="114"/>
    </location>
</feature>
<name>A0A1I7SEB7_BURXY</name>
<feature type="compositionally biased region" description="Pro residues" evidence="1">
    <location>
        <begin position="80"/>
        <end position="93"/>
    </location>
</feature>
<sequence length="114" mass="12197">MSSSANTSRHSGDDSAIQAMAPAAITAAVPVIAAGERSTSLKSMDDIFGTHSPAQLLSIYVSCCFIPFSPPVLPSHSLRTPPPFHSHHTPPPSHSLFRIPPDPKQTDVKKRKKC</sequence>
<reference evidence="3" key="1">
    <citation type="submission" date="2016-11" db="UniProtKB">
        <authorList>
            <consortium name="WormBaseParasite"/>
        </authorList>
    </citation>
    <scope>IDENTIFICATION</scope>
</reference>
<dbReference type="WBParaSite" id="BXY_1137600.1">
    <property type="protein sequence ID" value="BXY_1137600.1"/>
    <property type="gene ID" value="BXY_1137600"/>
</dbReference>
<evidence type="ECO:0000313" key="2">
    <source>
        <dbReference type="Proteomes" id="UP000095284"/>
    </source>
</evidence>
<organism evidence="2 3">
    <name type="scientific">Bursaphelenchus xylophilus</name>
    <name type="common">Pinewood nematode worm</name>
    <name type="synonym">Aphelenchoides xylophilus</name>
    <dbReference type="NCBI Taxonomy" id="6326"/>
    <lineage>
        <taxon>Eukaryota</taxon>
        <taxon>Metazoa</taxon>
        <taxon>Ecdysozoa</taxon>
        <taxon>Nematoda</taxon>
        <taxon>Chromadorea</taxon>
        <taxon>Rhabditida</taxon>
        <taxon>Tylenchina</taxon>
        <taxon>Tylenchomorpha</taxon>
        <taxon>Aphelenchoidea</taxon>
        <taxon>Aphelenchoididae</taxon>
        <taxon>Bursaphelenchus</taxon>
    </lineage>
</organism>
<dbReference type="AlphaFoldDB" id="A0A1I7SEB7"/>
<accession>A0A1I7SEB7</accession>
<protein>
    <submittedName>
        <fullName evidence="3">Uncharacterized protein</fullName>
    </submittedName>
</protein>
<dbReference type="Proteomes" id="UP000095284">
    <property type="component" value="Unplaced"/>
</dbReference>